<proteinExistence type="predicted"/>
<dbReference type="Proteomes" id="UP000236497">
    <property type="component" value="Unassembled WGS sequence"/>
</dbReference>
<dbReference type="RefSeq" id="WP_158245890.1">
    <property type="nucleotide sequence ID" value="NZ_CVTD020000011.1"/>
</dbReference>
<reference evidence="1 2" key="1">
    <citation type="submission" date="2015-06" db="EMBL/GenBank/DDBJ databases">
        <authorList>
            <person name="Wibberg Daniel"/>
        </authorList>
    </citation>
    <scope>NUCLEOTIDE SEQUENCE [LARGE SCALE GENOMIC DNA]</scope>
    <source>
        <strain evidence="1 2">T3/55T</strain>
    </source>
</reference>
<protein>
    <submittedName>
        <fullName evidence="1">Uncharacterized protein</fullName>
    </submittedName>
</protein>
<keyword evidence="2" id="KW-1185">Reference proteome</keyword>
<dbReference type="EMBL" id="CVTD020000011">
    <property type="protein sequence ID" value="CRZ34154.1"/>
    <property type="molecule type" value="Genomic_DNA"/>
</dbReference>
<name>A0A0H5SFE0_HERHM</name>
<dbReference type="AlphaFoldDB" id="A0A0H5SFE0"/>
<accession>A0A0H5SFE0</accession>
<organism evidence="1 2">
    <name type="scientific">Herbinix hemicellulosilytica</name>
    <dbReference type="NCBI Taxonomy" id="1564487"/>
    <lineage>
        <taxon>Bacteria</taxon>
        <taxon>Bacillati</taxon>
        <taxon>Bacillota</taxon>
        <taxon>Clostridia</taxon>
        <taxon>Lachnospirales</taxon>
        <taxon>Lachnospiraceae</taxon>
        <taxon>Herbinix</taxon>
    </lineage>
</organism>
<gene>
    <name evidence="1" type="ORF">HHT355_0951</name>
</gene>
<evidence type="ECO:0000313" key="1">
    <source>
        <dbReference type="EMBL" id="CRZ34154.1"/>
    </source>
</evidence>
<evidence type="ECO:0000313" key="2">
    <source>
        <dbReference type="Proteomes" id="UP000236497"/>
    </source>
</evidence>
<sequence length="55" mass="6701">MSYIDRWSYQINRFVSDKETLFLTDTYCNRKLHQKSYKLIHAKRKHKLKAVGLKV</sequence>